<dbReference type="FunFam" id="3.20.20.140:FF:000007">
    <property type="entry name" value="Imidazolonepropionase"/>
    <property type="match status" value="1"/>
</dbReference>
<name>A0A136A3K6_9ALTE</name>
<organism evidence="9 10">
    <name type="scientific">Paraglaciecola hydrolytica</name>
    <dbReference type="NCBI Taxonomy" id="1799789"/>
    <lineage>
        <taxon>Bacteria</taxon>
        <taxon>Pseudomonadati</taxon>
        <taxon>Pseudomonadota</taxon>
        <taxon>Gammaproteobacteria</taxon>
        <taxon>Alteromonadales</taxon>
        <taxon>Alteromonadaceae</taxon>
        <taxon>Paraglaciecola</taxon>
    </lineage>
</organism>
<keyword evidence="4 7" id="KW-0369">Histidine metabolism</keyword>
<dbReference type="Gene3D" id="2.30.40.10">
    <property type="entry name" value="Urease, subunit C, domain 1"/>
    <property type="match status" value="1"/>
</dbReference>
<comment type="caution">
    <text evidence="9">The sequence shown here is derived from an EMBL/GenBank/DDBJ whole genome shotgun (WGS) entry which is preliminary data.</text>
</comment>
<keyword evidence="7" id="KW-0963">Cytoplasm</keyword>
<keyword evidence="10" id="KW-1185">Reference proteome</keyword>
<evidence type="ECO:0000256" key="7">
    <source>
        <dbReference type="HAMAP-Rule" id="MF_00372"/>
    </source>
</evidence>
<keyword evidence="6 7" id="KW-0408">Iron</keyword>
<dbReference type="AlphaFoldDB" id="A0A136A3K6"/>
<dbReference type="SUPFAM" id="SSF51338">
    <property type="entry name" value="Composite domain of metallo-dependent hydrolases"/>
    <property type="match status" value="1"/>
</dbReference>
<feature type="binding site" evidence="7">
    <location>
        <position position="143"/>
    </location>
    <ligand>
        <name>4-imidazolone-5-propanoate</name>
        <dbReference type="ChEBI" id="CHEBI:77893"/>
    </ligand>
</feature>
<dbReference type="PANTHER" id="PTHR42752:SF1">
    <property type="entry name" value="IMIDAZOLONEPROPIONASE-RELATED"/>
    <property type="match status" value="1"/>
</dbReference>
<dbReference type="InterPro" id="IPR032466">
    <property type="entry name" value="Metal_Hydrolase"/>
</dbReference>
<dbReference type="GO" id="GO:0005737">
    <property type="term" value="C:cytoplasm"/>
    <property type="evidence" value="ECO:0007669"/>
    <property type="project" value="UniProtKB-SubCell"/>
</dbReference>
<dbReference type="GO" id="GO:0005506">
    <property type="term" value="F:iron ion binding"/>
    <property type="evidence" value="ECO:0007669"/>
    <property type="project" value="UniProtKB-UniRule"/>
</dbReference>
<evidence type="ECO:0000256" key="5">
    <source>
        <dbReference type="ARBA" id="ARBA00022833"/>
    </source>
</evidence>
<protein>
    <recommendedName>
        <fullName evidence="1 7">Imidazolonepropionase</fullName>
        <ecNumber evidence="1 7">3.5.2.7</ecNumber>
    </recommendedName>
    <alternativeName>
        <fullName evidence="7">Imidazolone-5-propionate hydrolase</fullName>
    </alternativeName>
</protein>
<comment type="subcellular location">
    <subcellularLocation>
        <location evidence="7">Cytoplasm</location>
    </subcellularLocation>
</comment>
<evidence type="ECO:0000256" key="2">
    <source>
        <dbReference type="ARBA" id="ARBA00022723"/>
    </source>
</evidence>
<reference evidence="10" key="1">
    <citation type="submission" date="2016-02" db="EMBL/GenBank/DDBJ databases">
        <authorList>
            <person name="Schultz-Johansen M."/>
            <person name="Glaring M.A."/>
            <person name="Bech P.K."/>
            <person name="Stougaard P."/>
        </authorList>
    </citation>
    <scope>NUCLEOTIDE SEQUENCE [LARGE SCALE GENOMIC DNA]</scope>
    <source>
        <strain evidence="10">S66</strain>
    </source>
</reference>
<feature type="binding site" evidence="7">
    <location>
        <position position="241"/>
    </location>
    <ligand>
        <name>Fe(3+)</name>
        <dbReference type="ChEBI" id="CHEBI:29034"/>
    </ligand>
</feature>
<dbReference type="GO" id="GO:0019557">
    <property type="term" value="P:L-histidine catabolic process to glutamate and formate"/>
    <property type="evidence" value="ECO:0007669"/>
    <property type="project" value="UniProtKB-UniPathway"/>
</dbReference>
<dbReference type="InterPro" id="IPR005920">
    <property type="entry name" value="HutI"/>
</dbReference>
<evidence type="ECO:0000256" key="6">
    <source>
        <dbReference type="ARBA" id="ARBA00023004"/>
    </source>
</evidence>
<dbReference type="CDD" id="cd01296">
    <property type="entry name" value="Imidazolone-5PH"/>
    <property type="match status" value="1"/>
</dbReference>
<keyword evidence="5 7" id="KW-0862">Zinc</keyword>
<evidence type="ECO:0000259" key="8">
    <source>
        <dbReference type="Pfam" id="PF01979"/>
    </source>
</evidence>
<dbReference type="GO" id="GO:0008270">
    <property type="term" value="F:zinc ion binding"/>
    <property type="evidence" value="ECO:0007669"/>
    <property type="project" value="UniProtKB-UniRule"/>
</dbReference>
<evidence type="ECO:0000313" key="9">
    <source>
        <dbReference type="EMBL" id="KXI29823.1"/>
    </source>
</evidence>
<keyword evidence="2 7" id="KW-0479">Metal-binding</keyword>
<dbReference type="UniPathway" id="UPA00379">
    <property type="reaction ID" value="UER00551"/>
</dbReference>
<feature type="binding site" evidence="7">
    <location>
        <position position="320"/>
    </location>
    <ligand>
        <name>N-formimidoyl-L-glutamate</name>
        <dbReference type="ChEBI" id="CHEBI:58928"/>
    </ligand>
</feature>
<feature type="binding site" evidence="7">
    <location>
        <position position="316"/>
    </location>
    <ligand>
        <name>Fe(3+)</name>
        <dbReference type="ChEBI" id="CHEBI:29034"/>
    </ligand>
</feature>
<evidence type="ECO:0000256" key="4">
    <source>
        <dbReference type="ARBA" id="ARBA00022808"/>
    </source>
</evidence>
<dbReference type="SUPFAM" id="SSF51556">
    <property type="entry name" value="Metallo-dependent hydrolases"/>
    <property type="match status" value="1"/>
</dbReference>
<dbReference type="Gene3D" id="3.20.20.140">
    <property type="entry name" value="Metal-dependent hydrolases"/>
    <property type="match status" value="1"/>
</dbReference>
<proteinExistence type="inferred from homology"/>
<dbReference type="PANTHER" id="PTHR42752">
    <property type="entry name" value="IMIDAZOLONEPROPIONASE"/>
    <property type="match status" value="1"/>
</dbReference>
<comment type="function">
    <text evidence="7">Catalyzes the hydrolytic cleavage of the carbon-nitrogen bond in imidazolone-5-propanoate to yield N-formimidoyl-L-glutamate. It is the third step in the universal histidine degradation pathway.</text>
</comment>
<dbReference type="EMBL" id="LSNE01000003">
    <property type="protein sequence ID" value="KXI29823.1"/>
    <property type="molecule type" value="Genomic_DNA"/>
</dbReference>
<feature type="binding site" evidence="7">
    <location>
        <position position="244"/>
    </location>
    <ligand>
        <name>4-imidazolone-5-propanoate</name>
        <dbReference type="ChEBI" id="CHEBI:77893"/>
    </ligand>
</feature>
<dbReference type="InterPro" id="IPR006680">
    <property type="entry name" value="Amidohydro-rel"/>
</dbReference>
<sequence length="406" mass="43983">MTQHCDVLIKQVKLASMQANGKPYGLIENASVAIKDGKIVGIFTENQRLPTADHNVDGQDQWLLPGFIDCHTHLVYGGSRASEFEQRLLGVSYTDIAKQGGGIRSTVKATRAASQEQLLQSAIARAKRLAAEGVTCIEIKSGYGLDLDTEIKMLKVAKELEQHLDLSVITTYLGAHALPPEFNGKADDYIDFVCNEVMPQIAQQGLASAVDVFCEGIGFSPEQCEKVFVAAQRHGLKIKAHVEQLSDLKGALLAAEFNALSVDHIEYLAEQDVASLKASGTVAVLLPGAFYYLHETKKPPIVALRQHDIPMAVATDLNPGTSPIASILTAMNMASVLFALTPEEALRGATCHAAKALGLQTHKGQIQVGFDADLCLWDIQHPVELVCGINQHRPLKKWYAGRLSTL</sequence>
<evidence type="ECO:0000256" key="3">
    <source>
        <dbReference type="ARBA" id="ARBA00022801"/>
    </source>
</evidence>
<gene>
    <name evidence="7" type="primary">hutI</name>
    <name evidence="9" type="ORF">AX660_07270</name>
</gene>
<feature type="binding site" evidence="7">
    <location>
        <position position="316"/>
    </location>
    <ligand>
        <name>Zn(2+)</name>
        <dbReference type="ChEBI" id="CHEBI:29105"/>
    </ligand>
</feature>
<dbReference type="OrthoDB" id="9776455at2"/>
<feature type="binding site" evidence="7">
    <location>
        <position position="73"/>
    </location>
    <ligand>
        <name>Fe(3+)</name>
        <dbReference type="ChEBI" id="CHEBI:29034"/>
    </ligand>
</feature>
<feature type="binding site" evidence="7">
    <location>
        <position position="71"/>
    </location>
    <ligand>
        <name>Fe(3+)</name>
        <dbReference type="ChEBI" id="CHEBI:29034"/>
    </ligand>
</feature>
<dbReference type="InterPro" id="IPR011059">
    <property type="entry name" value="Metal-dep_hydrolase_composite"/>
</dbReference>
<dbReference type="STRING" id="1799789.AX660_07270"/>
<feature type="binding site" evidence="7">
    <location>
        <position position="318"/>
    </location>
    <ligand>
        <name>N-formimidoyl-L-glutamate</name>
        <dbReference type="ChEBI" id="CHEBI:58928"/>
    </ligand>
</feature>
<evidence type="ECO:0000256" key="1">
    <source>
        <dbReference type="ARBA" id="ARBA00012864"/>
    </source>
</evidence>
<dbReference type="EC" id="3.5.2.7" evidence="1 7"/>
<comment type="similarity">
    <text evidence="7">Belongs to the metallo-dependent hydrolases superfamily. HutI family.</text>
</comment>
<feature type="binding site" evidence="7">
    <location>
        <position position="143"/>
    </location>
    <ligand>
        <name>N-formimidoyl-L-glutamate</name>
        <dbReference type="ChEBI" id="CHEBI:58928"/>
    </ligand>
</feature>
<feature type="binding site" evidence="7">
    <location>
        <position position="321"/>
    </location>
    <ligand>
        <name>4-imidazolone-5-propanoate</name>
        <dbReference type="ChEBI" id="CHEBI:77893"/>
    </ligand>
</feature>
<keyword evidence="3 7" id="KW-0378">Hydrolase</keyword>
<feature type="binding site" evidence="7">
    <location>
        <position position="241"/>
    </location>
    <ligand>
        <name>Zn(2+)</name>
        <dbReference type="ChEBI" id="CHEBI:29105"/>
    </ligand>
</feature>
<feature type="binding site" evidence="7">
    <location>
        <position position="176"/>
    </location>
    <ligand>
        <name>4-imidazolone-5-propanoate</name>
        <dbReference type="ChEBI" id="CHEBI:77893"/>
    </ligand>
</feature>
<feature type="binding site" evidence="7">
    <location>
        <position position="80"/>
    </location>
    <ligand>
        <name>4-imidazolone-5-propanoate</name>
        <dbReference type="ChEBI" id="CHEBI:77893"/>
    </ligand>
</feature>
<comment type="catalytic activity">
    <reaction evidence="7">
        <text>4-imidazolone-5-propanoate + H2O = N-formimidoyl-L-glutamate</text>
        <dbReference type="Rhea" id="RHEA:23660"/>
        <dbReference type="ChEBI" id="CHEBI:15377"/>
        <dbReference type="ChEBI" id="CHEBI:58928"/>
        <dbReference type="ChEBI" id="CHEBI:77893"/>
        <dbReference type="EC" id="3.5.2.7"/>
    </reaction>
</comment>
<dbReference type="RefSeq" id="WP_068373047.1">
    <property type="nucleotide sequence ID" value="NZ_LSNE01000003.1"/>
</dbReference>
<dbReference type="Proteomes" id="UP000070299">
    <property type="component" value="Unassembled WGS sequence"/>
</dbReference>
<evidence type="ECO:0000313" key="10">
    <source>
        <dbReference type="Proteomes" id="UP000070299"/>
    </source>
</evidence>
<accession>A0A136A3K6</accession>
<dbReference type="GO" id="GO:0050480">
    <property type="term" value="F:imidazolonepropionase activity"/>
    <property type="evidence" value="ECO:0007669"/>
    <property type="project" value="UniProtKB-UniRule"/>
</dbReference>
<dbReference type="HAMAP" id="MF_00372">
    <property type="entry name" value="HutI"/>
    <property type="match status" value="1"/>
</dbReference>
<dbReference type="Pfam" id="PF01979">
    <property type="entry name" value="Amidohydro_1"/>
    <property type="match status" value="1"/>
</dbReference>
<feature type="domain" description="Amidohydrolase-related" evidence="8">
    <location>
        <begin position="63"/>
        <end position="383"/>
    </location>
</feature>
<feature type="binding site" evidence="7">
    <location>
        <position position="71"/>
    </location>
    <ligand>
        <name>Zn(2+)</name>
        <dbReference type="ChEBI" id="CHEBI:29105"/>
    </ligand>
</feature>
<dbReference type="GO" id="GO:0019556">
    <property type="term" value="P:L-histidine catabolic process to glutamate and formamide"/>
    <property type="evidence" value="ECO:0007669"/>
    <property type="project" value="UniProtKB-UniRule"/>
</dbReference>
<comment type="pathway">
    <text evidence="7">Amino-acid degradation; L-histidine degradation into L-glutamate; N-formimidoyl-L-glutamate from L-histidine: step 3/3.</text>
</comment>
<feature type="binding site" evidence="7">
    <location>
        <position position="73"/>
    </location>
    <ligand>
        <name>Zn(2+)</name>
        <dbReference type="ChEBI" id="CHEBI:29105"/>
    </ligand>
</feature>
<comment type="cofactor">
    <cofactor evidence="7">
        <name>Zn(2+)</name>
        <dbReference type="ChEBI" id="CHEBI:29105"/>
    </cofactor>
    <cofactor evidence="7">
        <name>Fe(3+)</name>
        <dbReference type="ChEBI" id="CHEBI:29034"/>
    </cofactor>
    <text evidence="7">Binds 1 zinc or iron ion per subunit.</text>
</comment>
<dbReference type="NCBIfam" id="TIGR01224">
    <property type="entry name" value="hutI"/>
    <property type="match status" value="1"/>
</dbReference>